<dbReference type="Pfam" id="PF00005">
    <property type="entry name" value="ABC_tran"/>
    <property type="match status" value="2"/>
</dbReference>
<dbReference type="PROSITE" id="PS00211">
    <property type="entry name" value="ABC_TRANSPORTER_1"/>
    <property type="match status" value="1"/>
</dbReference>
<dbReference type="InterPro" id="IPR027417">
    <property type="entry name" value="P-loop_NTPase"/>
</dbReference>
<dbReference type="InterPro" id="IPR050107">
    <property type="entry name" value="ABC_carbohydrate_import_ATPase"/>
</dbReference>
<dbReference type="Proteomes" id="UP000321034">
    <property type="component" value="Unassembled WGS sequence"/>
</dbReference>
<dbReference type="PANTHER" id="PTHR43790">
    <property type="entry name" value="CARBOHYDRATE TRANSPORT ATP-BINDING PROTEIN MG119-RELATED"/>
    <property type="match status" value="1"/>
</dbReference>
<evidence type="ECO:0000256" key="3">
    <source>
        <dbReference type="ARBA" id="ARBA00022741"/>
    </source>
</evidence>
<evidence type="ECO:0000256" key="2">
    <source>
        <dbReference type="ARBA" id="ARBA00022737"/>
    </source>
</evidence>
<proteinExistence type="predicted"/>
<keyword evidence="2" id="KW-0677">Repeat</keyword>
<keyword evidence="4 6" id="KW-0067">ATP-binding</keyword>
<dbReference type="RefSeq" id="WP_147895196.1">
    <property type="nucleotide sequence ID" value="NZ_BAAANR010000001.1"/>
</dbReference>
<protein>
    <submittedName>
        <fullName evidence="6">Sugar ABC transporter ATP-binding protein</fullName>
    </submittedName>
</protein>
<dbReference type="InterPro" id="IPR017871">
    <property type="entry name" value="ABC_transporter-like_CS"/>
</dbReference>
<dbReference type="AlphaFoldDB" id="A0A5C8HVR5"/>
<evidence type="ECO:0000313" key="6">
    <source>
        <dbReference type="EMBL" id="TXK09998.1"/>
    </source>
</evidence>
<dbReference type="SMART" id="SM00382">
    <property type="entry name" value="AAA"/>
    <property type="match status" value="2"/>
</dbReference>
<dbReference type="CDD" id="cd03216">
    <property type="entry name" value="ABC_Carb_Monos_I"/>
    <property type="match status" value="1"/>
</dbReference>
<sequence>MLRASACGKGSRAGAVSCYVRPVIKVDHQSSLLQVRDVTKSFAGVRALRGVDLDIAPGEVHCVLGQNGAGKSTLIKTLAGVHRPDGGEIRWRGEVVEIPTPEAAIELGIATMYQELDVVDGLTIAENIFLGHELARGGFTKRSEAAKQTRALLKRLGHSNLSPHAEVGSLSAANKQIVSMARALSHDIKLIIMDEPSAVLDTEEVKNLFHVVHELTSEGIAVVYITHRLEEIRQIGDRITVLKDGRTTAVGLSAADTPTPELIRLMTGREVANIFPPRIPVPADAATVLDVRDLALDGVFEDVSFTVRAGEVVGLAGLVGSGRSEILETVYGARKATNGSVKVGDKALKKGSVVDAVKAGIGLSPEERKSQGLVLDEPIFVNITLASMKKFTKGGFTDDRSARKTALEQIEAFELRPADPDRAARTLSGGNQQKILLARWLVHGTRVLLLDEPTRGVDVGARAEIYTLIRDLAAAGNAVVVVSSEIEEVLGLADVVLVVADGRILRTLPSDQIDEHGVLDLVMKGSAA</sequence>
<evidence type="ECO:0000313" key="7">
    <source>
        <dbReference type="Proteomes" id="UP000321034"/>
    </source>
</evidence>
<comment type="caution">
    <text evidence="6">The sequence shown here is derived from an EMBL/GenBank/DDBJ whole genome shotgun (WGS) entry which is preliminary data.</text>
</comment>
<dbReference type="InterPro" id="IPR003439">
    <property type="entry name" value="ABC_transporter-like_ATP-bd"/>
</dbReference>
<keyword evidence="3" id="KW-0547">Nucleotide-binding</keyword>
<dbReference type="OrthoDB" id="39350at2"/>
<name>A0A5C8HVR5_9MICO</name>
<gene>
    <name evidence="6" type="ORF">FVP77_14070</name>
</gene>
<keyword evidence="7" id="KW-1185">Reference proteome</keyword>
<dbReference type="CDD" id="cd03215">
    <property type="entry name" value="ABC_Carb_Monos_II"/>
    <property type="match status" value="1"/>
</dbReference>
<keyword evidence="1" id="KW-0813">Transport</keyword>
<reference evidence="6 7" key="1">
    <citation type="submission" date="2019-08" db="EMBL/GenBank/DDBJ databases">
        <authorList>
            <person name="Dong K."/>
        </authorList>
    </citation>
    <scope>NUCLEOTIDE SEQUENCE [LARGE SCALE GENOMIC DNA]</scope>
    <source>
        <strain evidence="6 7">JCM14558</strain>
    </source>
</reference>
<feature type="domain" description="ABC transporter" evidence="5">
    <location>
        <begin position="283"/>
        <end position="526"/>
    </location>
</feature>
<accession>A0A5C8HVR5</accession>
<dbReference type="PANTHER" id="PTHR43790:SF9">
    <property type="entry name" value="GALACTOFURANOSE TRANSPORTER ATP-BINDING PROTEIN YTFR"/>
    <property type="match status" value="1"/>
</dbReference>
<evidence type="ECO:0000259" key="5">
    <source>
        <dbReference type="PROSITE" id="PS50893"/>
    </source>
</evidence>
<dbReference type="EMBL" id="VRSV01000002">
    <property type="protein sequence ID" value="TXK09998.1"/>
    <property type="molecule type" value="Genomic_DNA"/>
</dbReference>
<dbReference type="PROSITE" id="PS50893">
    <property type="entry name" value="ABC_TRANSPORTER_2"/>
    <property type="match status" value="2"/>
</dbReference>
<dbReference type="GO" id="GO:0005524">
    <property type="term" value="F:ATP binding"/>
    <property type="evidence" value="ECO:0007669"/>
    <property type="project" value="UniProtKB-KW"/>
</dbReference>
<dbReference type="GO" id="GO:0016887">
    <property type="term" value="F:ATP hydrolysis activity"/>
    <property type="evidence" value="ECO:0007669"/>
    <property type="project" value="InterPro"/>
</dbReference>
<dbReference type="SUPFAM" id="SSF52540">
    <property type="entry name" value="P-loop containing nucleoside triphosphate hydrolases"/>
    <property type="match status" value="2"/>
</dbReference>
<evidence type="ECO:0000256" key="1">
    <source>
        <dbReference type="ARBA" id="ARBA00022448"/>
    </source>
</evidence>
<evidence type="ECO:0000256" key="4">
    <source>
        <dbReference type="ARBA" id="ARBA00022840"/>
    </source>
</evidence>
<dbReference type="InterPro" id="IPR003593">
    <property type="entry name" value="AAA+_ATPase"/>
</dbReference>
<dbReference type="Gene3D" id="3.40.50.300">
    <property type="entry name" value="P-loop containing nucleotide triphosphate hydrolases"/>
    <property type="match status" value="2"/>
</dbReference>
<organism evidence="6 7">
    <name type="scientific">Microbacterium hatanonis</name>
    <dbReference type="NCBI Taxonomy" id="404366"/>
    <lineage>
        <taxon>Bacteria</taxon>
        <taxon>Bacillati</taxon>
        <taxon>Actinomycetota</taxon>
        <taxon>Actinomycetes</taxon>
        <taxon>Micrococcales</taxon>
        <taxon>Microbacteriaceae</taxon>
        <taxon>Microbacterium</taxon>
    </lineage>
</organism>
<feature type="domain" description="ABC transporter" evidence="5">
    <location>
        <begin position="33"/>
        <end position="269"/>
    </location>
</feature>